<dbReference type="Gene3D" id="3.40.50.300">
    <property type="entry name" value="P-loop containing nucleotide triphosphate hydrolases"/>
    <property type="match status" value="1"/>
</dbReference>
<dbReference type="EC" id="3.6.1.3" evidence="3"/>
<keyword evidence="3" id="KW-0378">Hydrolase</keyword>
<dbReference type="InterPro" id="IPR017871">
    <property type="entry name" value="ABC_transporter-like_CS"/>
</dbReference>
<gene>
    <name evidence="3" type="ORF">PROPAUS_0382</name>
</gene>
<dbReference type="PROSITE" id="PS50893">
    <property type="entry name" value="ABC_TRANSPORTER_2"/>
    <property type="match status" value="1"/>
</dbReference>
<protein>
    <submittedName>
        <fullName evidence="3">ABC transporter</fullName>
        <ecNumber evidence="3">3.6.1.3</ecNumber>
    </submittedName>
</protein>
<dbReference type="PROSITE" id="PS00211">
    <property type="entry name" value="ABC_TRANSPORTER_1"/>
    <property type="match status" value="1"/>
</dbReference>
<dbReference type="InterPro" id="IPR027417">
    <property type="entry name" value="P-loop_NTPase"/>
</dbReference>
<evidence type="ECO:0000256" key="1">
    <source>
        <dbReference type="ARBA" id="ARBA00005417"/>
    </source>
</evidence>
<organism evidence="3 4">
    <name type="scientific">Propionibacterium australiense</name>
    <dbReference type="NCBI Taxonomy" id="119981"/>
    <lineage>
        <taxon>Bacteria</taxon>
        <taxon>Bacillati</taxon>
        <taxon>Actinomycetota</taxon>
        <taxon>Actinomycetes</taxon>
        <taxon>Propionibacteriales</taxon>
        <taxon>Propionibacteriaceae</taxon>
        <taxon>Propionibacterium</taxon>
    </lineage>
</organism>
<dbReference type="RefSeq" id="WP_119160839.1">
    <property type="nucleotide sequence ID" value="NZ_LR134442.1"/>
</dbReference>
<dbReference type="PANTHER" id="PTHR43335">
    <property type="entry name" value="ABC TRANSPORTER, ATP-BINDING PROTEIN"/>
    <property type="match status" value="1"/>
</dbReference>
<dbReference type="PANTHER" id="PTHR43335:SF4">
    <property type="entry name" value="ABC TRANSPORTER, ATP-BINDING PROTEIN"/>
    <property type="match status" value="1"/>
</dbReference>
<dbReference type="SUPFAM" id="SSF52540">
    <property type="entry name" value="P-loop containing nucleoside triphosphate hydrolases"/>
    <property type="match status" value="1"/>
</dbReference>
<dbReference type="GO" id="GO:0005524">
    <property type="term" value="F:ATP binding"/>
    <property type="evidence" value="ECO:0007669"/>
    <property type="project" value="InterPro"/>
</dbReference>
<sequence>MVLVAEHLTARYARSAVLDDVDFTVEAGHIAGLVGPNGAGKTTVLKCLTGLVSPVAGRALVDGRRYGDHDAPMRHLGVAYGPEGWYGGRTGRQNLMALAIAGGVPRWRVDECIEQVGLEGERGKRVSSYSLGMRQRLSLAAMLLGDPGNLVLGEPLNGLDPEGPGGCGACSRNVPGRAARYSSRRTCWPNSNP</sequence>
<evidence type="ECO:0000313" key="3">
    <source>
        <dbReference type="EMBL" id="SYZ32502.1"/>
    </source>
</evidence>
<keyword evidence="2" id="KW-0813">Transport</keyword>
<evidence type="ECO:0000313" key="4">
    <source>
        <dbReference type="Proteomes" id="UP000263928"/>
    </source>
</evidence>
<evidence type="ECO:0000256" key="2">
    <source>
        <dbReference type="ARBA" id="ARBA00022448"/>
    </source>
</evidence>
<dbReference type="Proteomes" id="UP000263928">
    <property type="component" value="Unassembled WGS sequence"/>
</dbReference>
<proteinExistence type="inferred from homology"/>
<dbReference type="EMBL" id="UNQJ01000001">
    <property type="protein sequence ID" value="SYZ32502.1"/>
    <property type="molecule type" value="Genomic_DNA"/>
</dbReference>
<dbReference type="Pfam" id="PF00005">
    <property type="entry name" value="ABC_tran"/>
    <property type="match status" value="1"/>
</dbReference>
<reference evidence="4" key="1">
    <citation type="submission" date="2018-08" db="EMBL/GenBank/DDBJ databases">
        <authorList>
            <person name="Hornung B."/>
        </authorList>
    </citation>
    <scope>NUCLEOTIDE SEQUENCE [LARGE SCALE GENOMIC DNA]</scope>
</reference>
<dbReference type="AlphaFoldDB" id="A0A383S4L7"/>
<name>A0A383S4L7_9ACTN</name>
<dbReference type="GO" id="GO:0016887">
    <property type="term" value="F:ATP hydrolysis activity"/>
    <property type="evidence" value="ECO:0007669"/>
    <property type="project" value="InterPro"/>
</dbReference>
<keyword evidence="4" id="KW-1185">Reference proteome</keyword>
<accession>A0A383S4L7</accession>
<dbReference type="InterPro" id="IPR003439">
    <property type="entry name" value="ABC_transporter-like_ATP-bd"/>
</dbReference>
<comment type="similarity">
    <text evidence="1">Belongs to the ABC transporter superfamily.</text>
</comment>